<evidence type="ECO:0000313" key="6">
    <source>
        <dbReference type="Proteomes" id="UP000563151"/>
    </source>
</evidence>
<accession>A0A923E646</accession>
<sequence length="141" mass="16717">MIKTKKELYTCGVELTSEILSGKWKLMILWYLRNEKIRFGQLKKYLDGISEKVLSRELKELIQLDLINKKIYYEKPLKVEYSLTNCGRTLLPILYSIFEWGTGYAKTFDVKLKISDSTIYKVLNEKMNFQNRTDEEKNLIS</sequence>
<protein>
    <submittedName>
        <fullName evidence="5">Helix-turn-helix transcriptional regulator</fullName>
    </submittedName>
</protein>
<evidence type="ECO:0000313" key="5">
    <source>
        <dbReference type="EMBL" id="MBC2397078.1"/>
    </source>
</evidence>
<dbReference type="SUPFAM" id="SSF46785">
    <property type="entry name" value="Winged helix' DNA-binding domain"/>
    <property type="match status" value="1"/>
</dbReference>
<evidence type="ECO:0000256" key="3">
    <source>
        <dbReference type="ARBA" id="ARBA00023163"/>
    </source>
</evidence>
<keyword evidence="2" id="KW-0238">DNA-binding</keyword>
<dbReference type="AlphaFoldDB" id="A0A923E646"/>
<proteinExistence type="predicted"/>
<dbReference type="Gene3D" id="1.10.10.10">
    <property type="entry name" value="Winged helix-like DNA-binding domain superfamily/Winged helix DNA-binding domain"/>
    <property type="match status" value="1"/>
</dbReference>
<evidence type="ECO:0000256" key="2">
    <source>
        <dbReference type="ARBA" id="ARBA00023125"/>
    </source>
</evidence>
<dbReference type="EMBL" id="JAAZWO010000004">
    <property type="protein sequence ID" value="MBC2397078.1"/>
    <property type="molecule type" value="Genomic_DNA"/>
</dbReference>
<dbReference type="GO" id="GO:0003677">
    <property type="term" value="F:DNA binding"/>
    <property type="evidence" value="ECO:0007669"/>
    <property type="project" value="UniProtKB-KW"/>
</dbReference>
<dbReference type="PANTHER" id="PTHR33204">
    <property type="entry name" value="TRANSCRIPTIONAL REGULATOR, MARR FAMILY"/>
    <property type="match status" value="1"/>
</dbReference>
<dbReference type="InterPro" id="IPR036388">
    <property type="entry name" value="WH-like_DNA-bd_sf"/>
</dbReference>
<dbReference type="InterPro" id="IPR036390">
    <property type="entry name" value="WH_DNA-bd_sf"/>
</dbReference>
<keyword evidence="1" id="KW-0805">Transcription regulation</keyword>
<dbReference type="InterPro" id="IPR002577">
    <property type="entry name" value="HTH_HxlR"/>
</dbReference>
<reference evidence="5 6" key="1">
    <citation type="submission" date="2020-04" db="EMBL/GenBank/DDBJ databases">
        <title>Genomic insights into acetone-butanol-ethanol (ABE) fermentation by sequencing solventogenic clostridia strains.</title>
        <authorList>
            <person name="Brown S."/>
        </authorList>
    </citation>
    <scope>NUCLEOTIDE SEQUENCE [LARGE SCALE GENOMIC DNA]</scope>
    <source>
        <strain evidence="5 6">DJ011</strain>
    </source>
</reference>
<dbReference type="Proteomes" id="UP000563151">
    <property type="component" value="Unassembled WGS sequence"/>
</dbReference>
<dbReference type="Pfam" id="PF01638">
    <property type="entry name" value="HxlR"/>
    <property type="match status" value="1"/>
</dbReference>
<comment type="caution">
    <text evidence="5">The sequence shown here is derived from an EMBL/GenBank/DDBJ whole genome shotgun (WGS) entry which is preliminary data.</text>
</comment>
<gene>
    <name evidence="5" type="ORF">HGG79_04680</name>
</gene>
<evidence type="ECO:0000256" key="1">
    <source>
        <dbReference type="ARBA" id="ARBA00023015"/>
    </source>
</evidence>
<evidence type="ECO:0000259" key="4">
    <source>
        <dbReference type="PROSITE" id="PS51118"/>
    </source>
</evidence>
<organism evidence="5 6">
    <name type="scientific">Clostridium tetanomorphum</name>
    <dbReference type="NCBI Taxonomy" id="1553"/>
    <lineage>
        <taxon>Bacteria</taxon>
        <taxon>Bacillati</taxon>
        <taxon>Bacillota</taxon>
        <taxon>Clostridia</taxon>
        <taxon>Eubacteriales</taxon>
        <taxon>Clostridiaceae</taxon>
        <taxon>Clostridium</taxon>
    </lineage>
</organism>
<name>A0A923E646_CLOTT</name>
<dbReference type="PROSITE" id="PS51118">
    <property type="entry name" value="HTH_HXLR"/>
    <property type="match status" value="1"/>
</dbReference>
<dbReference type="RefSeq" id="WP_051593244.1">
    <property type="nucleotide sequence ID" value="NZ_JAAZWO010000004.1"/>
</dbReference>
<dbReference type="PANTHER" id="PTHR33204:SF29">
    <property type="entry name" value="TRANSCRIPTIONAL REGULATOR"/>
    <property type="match status" value="1"/>
</dbReference>
<keyword evidence="3" id="KW-0804">Transcription</keyword>
<feature type="domain" description="HTH hxlR-type" evidence="4">
    <location>
        <begin position="11"/>
        <end position="109"/>
    </location>
</feature>
<keyword evidence="6" id="KW-1185">Reference proteome</keyword>